<sequence length="373" mass="38731">MPPLLAALALLLAFLAASVPARVGAQTLTADPPPLMPIPVAPAPVSPERETLVVGIAEMPPYAIAMEDGAWSGAAVDLWRMTAEELGLDYELVAAQGRALAQGVADGSFDLALPLVASAEAERAVDLTVAIEAAPVGVARMRTNGILEVVRNLLGVQFLIIVATLSVLLLVVGAIIWVIERRRNETQFSPGIVRGLGDGFWWAGVTLTTIGYGDKAPVTLAGRAVAMIWMLVGLVVSAALTASLVTLAGVGDGTQRIVLPEDLRGERVGVVPGSAVAGLLDDAGIAHEPVDTVEAGLEAVRSGRLDAFAGPAPTLSAAVSGRLVVEETRIRPLHVTVAAPEGSSLVETLDRAFLDRLAGPGWLELRRRYGAGE</sequence>
<dbReference type="RefSeq" id="WP_188914931.1">
    <property type="nucleotide sequence ID" value="NZ_BMMF01000013.1"/>
</dbReference>
<evidence type="ECO:0000256" key="8">
    <source>
        <dbReference type="ARBA" id="ARBA00023303"/>
    </source>
</evidence>
<keyword evidence="7 9" id="KW-0472">Membrane</keyword>
<evidence type="ECO:0000313" key="14">
    <source>
        <dbReference type="Proteomes" id="UP000600449"/>
    </source>
</evidence>
<accession>A0A917V802</accession>
<keyword evidence="4 10" id="KW-0732">Signal</keyword>
<dbReference type="PANTHER" id="PTHR35936:SF19">
    <property type="entry name" value="AMINO-ACID-BINDING PROTEIN YXEM-RELATED"/>
    <property type="match status" value="1"/>
</dbReference>
<keyword evidence="14" id="KW-1185">Reference proteome</keyword>
<keyword evidence="5 9" id="KW-1133">Transmembrane helix</keyword>
<dbReference type="Pfam" id="PF07885">
    <property type="entry name" value="Ion_trans_2"/>
    <property type="match status" value="1"/>
</dbReference>
<dbReference type="PRINTS" id="PR01333">
    <property type="entry name" value="2POREKCHANEL"/>
</dbReference>
<dbReference type="GO" id="GO:0016020">
    <property type="term" value="C:membrane"/>
    <property type="evidence" value="ECO:0007669"/>
    <property type="project" value="UniProtKB-SubCell"/>
</dbReference>
<protein>
    <submittedName>
        <fullName evidence="13">Amino acid ABC transporter substrate-binding protein</fullName>
    </submittedName>
</protein>
<keyword evidence="3 9" id="KW-0812">Transmembrane</keyword>
<evidence type="ECO:0000259" key="12">
    <source>
        <dbReference type="Pfam" id="PF07885"/>
    </source>
</evidence>
<feature type="domain" description="Potassium channel" evidence="12">
    <location>
        <begin position="167"/>
        <end position="246"/>
    </location>
</feature>
<gene>
    <name evidence="13" type="ORF">GCM10011322_38960</name>
</gene>
<evidence type="ECO:0000256" key="9">
    <source>
        <dbReference type="SAM" id="Phobius"/>
    </source>
</evidence>
<feature type="domain" description="Solute-binding protein family 3/N-terminal" evidence="11">
    <location>
        <begin position="52"/>
        <end position="285"/>
    </location>
</feature>
<dbReference type="InterPro" id="IPR003280">
    <property type="entry name" value="2pore_dom_K_chnl"/>
</dbReference>
<evidence type="ECO:0000259" key="11">
    <source>
        <dbReference type="Pfam" id="PF00497"/>
    </source>
</evidence>
<evidence type="ECO:0000256" key="4">
    <source>
        <dbReference type="ARBA" id="ARBA00022729"/>
    </source>
</evidence>
<dbReference type="Pfam" id="PF00497">
    <property type="entry name" value="SBP_bac_3"/>
    <property type="match status" value="1"/>
</dbReference>
<dbReference type="Proteomes" id="UP000600449">
    <property type="component" value="Unassembled WGS sequence"/>
</dbReference>
<dbReference type="Gene3D" id="1.10.287.70">
    <property type="match status" value="1"/>
</dbReference>
<dbReference type="EMBL" id="BMMF01000013">
    <property type="protein sequence ID" value="GGK48235.1"/>
    <property type="molecule type" value="Genomic_DNA"/>
</dbReference>
<keyword evidence="6" id="KW-0406">Ion transport</keyword>
<comment type="subcellular location">
    <subcellularLocation>
        <location evidence="1">Membrane</location>
        <topology evidence="1">Multi-pass membrane protein</topology>
    </subcellularLocation>
</comment>
<feature type="transmembrane region" description="Helical" evidence="9">
    <location>
        <begin position="224"/>
        <end position="250"/>
    </location>
</feature>
<feature type="chain" id="PRO_5037368093" evidence="10">
    <location>
        <begin position="22"/>
        <end position="373"/>
    </location>
</feature>
<evidence type="ECO:0000256" key="3">
    <source>
        <dbReference type="ARBA" id="ARBA00022692"/>
    </source>
</evidence>
<dbReference type="SUPFAM" id="SSF53850">
    <property type="entry name" value="Periplasmic binding protein-like II"/>
    <property type="match status" value="1"/>
</dbReference>
<proteinExistence type="predicted"/>
<feature type="transmembrane region" description="Helical" evidence="9">
    <location>
        <begin position="158"/>
        <end position="179"/>
    </location>
</feature>
<name>A0A917V802_9HYPH</name>
<dbReference type="GO" id="GO:0005267">
    <property type="term" value="F:potassium channel activity"/>
    <property type="evidence" value="ECO:0007669"/>
    <property type="project" value="InterPro"/>
</dbReference>
<evidence type="ECO:0000313" key="13">
    <source>
        <dbReference type="EMBL" id="GGK48235.1"/>
    </source>
</evidence>
<dbReference type="PANTHER" id="PTHR35936">
    <property type="entry name" value="MEMBRANE-BOUND LYTIC MUREIN TRANSGLYCOSYLASE F"/>
    <property type="match status" value="1"/>
</dbReference>
<dbReference type="AlphaFoldDB" id="A0A917V802"/>
<organism evidence="13 14">
    <name type="scientific">Salinarimonas ramus</name>
    <dbReference type="NCBI Taxonomy" id="690164"/>
    <lineage>
        <taxon>Bacteria</taxon>
        <taxon>Pseudomonadati</taxon>
        <taxon>Pseudomonadota</taxon>
        <taxon>Alphaproteobacteria</taxon>
        <taxon>Hyphomicrobiales</taxon>
        <taxon>Salinarimonadaceae</taxon>
        <taxon>Salinarimonas</taxon>
    </lineage>
</organism>
<comment type="caution">
    <text evidence="13">The sequence shown here is derived from an EMBL/GenBank/DDBJ whole genome shotgun (WGS) entry which is preliminary data.</text>
</comment>
<reference evidence="13 14" key="1">
    <citation type="journal article" date="2014" name="Int. J. Syst. Evol. Microbiol.">
        <title>Complete genome sequence of Corynebacterium casei LMG S-19264T (=DSM 44701T), isolated from a smear-ripened cheese.</title>
        <authorList>
            <consortium name="US DOE Joint Genome Institute (JGI-PGF)"/>
            <person name="Walter F."/>
            <person name="Albersmeier A."/>
            <person name="Kalinowski J."/>
            <person name="Ruckert C."/>
        </authorList>
    </citation>
    <scope>NUCLEOTIDE SEQUENCE [LARGE SCALE GENOMIC DNA]</scope>
    <source>
        <strain evidence="13 14">CGMCC 1.9161</strain>
    </source>
</reference>
<dbReference type="GO" id="GO:0015276">
    <property type="term" value="F:ligand-gated monoatomic ion channel activity"/>
    <property type="evidence" value="ECO:0007669"/>
    <property type="project" value="InterPro"/>
</dbReference>
<evidence type="ECO:0000256" key="10">
    <source>
        <dbReference type="SAM" id="SignalP"/>
    </source>
</evidence>
<keyword evidence="2" id="KW-0813">Transport</keyword>
<feature type="transmembrane region" description="Helical" evidence="9">
    <location>
        <begin position="191"/>
        <end position="212"/>
    </location>
</feature>
<evidence type="ECO:0000256" key="2">
    <source>
        <dbReference type="ARBA" id="ARBA00022448"/>
    </source>
</evidence>
<evidence type="ECO:0000256" key="6">
    <source>
        <dbReference type="ARBA" id="ARBA00023065"/>
    </source>
</evidence>
<dbReference type="InterPro" id="IPR013099">
    <property type="entry name" value="K_chnl_dom"/>
</dbReference>
<dbReference type="InterPro" id="IPR001638">
    <property type="entry name" value="Solute-binding_3/MltF_N"/>
</dbReference>
<dbReference type="SUPFAM" id="SSF81324">
    <property type="entry name" value="Voltage-gated potassium channels"/>
    <property type="match status" value="1"/>
</dbReference>
<dbReference type="PRINTS" id="PR00169">
    <property type="entry name" value="KCHANNEL"/>
</dbReference>
<evidence type="ECO:0000256" key="7">
    <source>
        <dbReference type="ARBA" id="ARBA00023136"/>
    </source>
</evidence>
<keyword evidence="8" id="KW-0407">Ion channel</keyword>
<evidence type="ECO:0000256" key="5">
    <source>
        <dbReference type="ARBA" id="ARBA00022989"/>
    </source>
</evidence>
<feature type="signal peptide" evidence="10">
    <location>
        <begin position="1"/>
        <end position="21"/>
    </location>
</feature>
<evidence type="ECO:0000256" key="1">
    <source>
        <dbReference type="ARBA" id="ARBA00004141"/>
    </source>
</evidence>
<dbReference type="Gene3D" id="3.40.190.10">
    <property type="entry name" value="Periplasmic binding protein-like II"/>
    <property type="match status" value="2"/>
</dbReference>